<sequence>MRFPLLAPEVPWFVVLPDTPVPGEVLDALLDRAAHNIAYASGRPWLVGNWPEHHAVVAVEGTSRVALIGHSSVTQECLAHLTQRLDDVTSLDSVLSNAAGSYHVVATARDRLRVQGTASGVRRVFHGRLKGQVVASDRVDVLAAVLDAEIDLRAVALSLLDPMRPHPLDDVPMWQGVSPVPADRYLLVGVNGRPRNVQWWHAPEPVLTLELGARKLASALSDAVRTRLRGPEVASFDLSGGVDSTAVAFLAAREPTRFVAYTATAYDPADDDLAWARMAMGELPGVVHDVLPSSALPLAYHGISTASDDLDEPCVGVVDRAKLLTAYGRLARRGSTVHLTGYGGDEVLEAAPNHLHSLARSDLVDALKLFRAVRLNSRWPVLPSMRTVLRSEPYSAWLHEVSGRLSGDRSRRTVPDLEWEVTPRLPPWVTEDARALVLDSFKELGGSIAPLASPRGRHADLSAIRGSARFVRSVAQLVAPTGLPMAAPFLDDRVIEACLSVDPMVRLTPWRYKALLNEAMRDTVPDHLRARTTKADCSADEEAGIRNNRADLLALCADSQLARLGFVDADQLRAGCRYSLGPQRLHEPLQQTMACEVWLRRAIGRGTVEGQR</sequence>
<evidence type="ECO:0000256" key="2">
    <source>
        <dbReference type="ARBA" id="ARBA00012737"/>
    </source>
</evidence>
<comment type="caution">
    <text evidence="6">The sequence shown here is derived from an EMBL/GenBank/DDBJ whole genome shotgun (WGS) entry which is preliminary data.</text>
</comment>
<keyword evidence="3" id="KW-0028">Amino-acid biosynthesis</keyword>
<dbReference type="InterPro" id="IPR051786">
    <property type="entry name" value="ASN_synthetase/amidase"/>
</dbReference>
<comment type="catalytic activity">
    <reaction evidence="4">
        <text>L-aspartate + L-glutamine + ATP + H2O = L-asparagine + L-glutamate + AMP + diphosphate + H(+)</text>
        <dbReference type="Rhea" id="RHEA:12228"/>
        <dbReference type="ChEBI" id="CHEBI:15377"/>
        <dbReference type="ChEBI" id="CHEBI:15378"/>
        <dbReference type="ChEBI" id="CHEBI:29985"/>
        <dbReference type="ChEBI" id="CHEBI:29991"/>
        <dbReference type="ChEBI" id="CHEBI:30616"/>
        <dbReference type="ChEBI" id="CHEBI:33019"/>
        <dbReference type="ChEBI" id="CHEBI:58048"/>
        <dbReference type="ChEBI" id="CHEBI:58359"/>
        <dbReference type="ChEBI" id="CHEBI:456215"/>
        <dbReference type="EC" id="6.3.5.4"/>
    </reaction>
</comment>
<dbReference type="InterPro" id="IPR014729">
    <property type="entry name" value="Rossmann-like_a/b/a_fold"/>
</dbReference>
<feature type="domain" description="Asparagine synthetase" evidence="5">
    <location>
        <begin position="216"/>
        <end position="600"/>
    </location>
</feature>
<dbReference type="EC" id="6.3.5.4" evidence="2"/>
<dbReference type="Gene3D" id="3.40.50.620">
    <property type="entry name" value="HUPs"/>
    <property type="match status" value="2"/>
</dbReference>
<proteinExistence type="predicted"/>
<dbReference type="PANTHER" id="PTHR43284:SF1">
    <property type="entry name" value="ASPARAGINE SYNTHETASE"/>
    <property type="match status" value="1"/>
</dbReference>
<dbReference type="EMBL" id="JACJID010000010">
    <property type="protein sequence ID" value="MBA8932066.1"/>
    <property type="molecule type" value="Genomic_DNA"/>
</dbReference>
<evidence type="ECO:0000313" key="7">
    <source>
        <dbReference type="Proteomes" id="UP000517916"/>
    </source>
</evidence>
<keyword evidence="7" id="KW-1185">Reference proteome</keyword>
<reference evidence="6 7" key="1">
    <citation type="submission" date="2020-08" db="EMBL/GenBank/DDBJ databases">
        <title>Genomic Encyclopedia of Archaeal and Bacterial Type Strains, Phase II (KMG-II): from individual species to whole genera.</title>
        <authorList>
            <person name="Goeker M."/>
        </authorList>
    </citation>
    <scope>NUCLEOTIDE SEQUENCE [LARGE SCALE GENOMIC DNA]</scope>
    <source>
        <strain evidence="6 7">DSM 43850</strain>
    </source>
</reference>
<dbReference type="PANTHER" id="PTHR43284">
    <property type="entry name" value="ASPARAGINE SYNTHETASE (GLUTAMINE-HYDROLYZING)"/>
    <property type="match status" value="1"/>
</dbReference>
<dbReference type="Pfam" id="PF00733">
    <property type="entry name" value="Asn_synthase"/>
    <property type="match status" value="1"/>
</dbReference>
<keyword evidence="3" id="KW-0061">Asparagine biosynthesis</keyword>
<protein>
    <recommendedName>
        <fullName evidence="2">asparagine synthase (glutamine-hydrolyzing)</fullName>
        <ecNumber evidence="2">6.3.5.4</ecNumber>
    </recommendedName>
</protein>
<evidence type="ECO:0000259" key="5">
    <source>
        <dbReference type="Pfam" id="PF00733"/>
    </source>
</evidence>
<keyword evidence="6" id="KW-0436">Ligase</keyword>
<gene>
    <name evidence="6" type="ORF">BC739_009325</name>
</gene>
<organism evidence="6 7">
    <name type="scientific">Kutzneria viridogrisea</name>
    <dbReference type="NCBI Taxonomy" id="47990"/>
    <lineage>
        <taxon>Bacteria</taxon>
        <taxon>Bacillati</taxon>
        <taxon>Actinomycetota</taxon>
        <taxon>Actinomycetes</taxon>
        <taxon>Pseudonocardiales</taxon>
        <taxon>Pseudonocardiaceae</taxon>
        <taxon>Kutzneria</taxon>
    </lineage>
</organism>
<dbReference type="Proteomes" id="UP000517916">
    <property type="component" value="Unassembled WGS sequence"/>
</dbReference>
<dbReference type="RefSeq" id="WP_182840610.1">
    <property type="nucleotide sequence ID" value="NZ_BAAABQ010000072.1"/>
</dbReference>
<evidence type="ECO:0000256" key="4">
    <source>
        <dbReference type="ARBA" id="ARBA00048741"/>
    </source>
</evidence>
<accession>A0ABR6BYS7</accession>
<dbReference type="InterPro" id="IPR001962">
    <property type="entry name" value="Asn_synthase"/>
</dbReference>
<evidence type="ECO:0000256" key="3">
    <source>
        <dbReference type="ARBA" id="ARBA00022888"/>
    </source>
</evidence>
<evidence type="ECO:0000313" key="6">
    <source>
        <dbReference type="EMBL" id="MBA8932066.1"/>
    </source>
</evidence>
<comment type="pathway">
    <text evidence="1">Amino-acid biosynthesis; L-asparagine biosynthesis; L-asparagine from L-aspartate (L-Gln route): step 1/1.</text>
</comment>
<evidence type="ECO:0000256" key="1">
    <source>
        <dbReference type="ARBA" id="ARBA00005187"/>
    </source>
</evidence>
<name>A0ABR6BYS7_9PSEU</name>
<dbReference type="SUPFAM" id="SSF52402">
    <property type="entry name" value="Adenine nucleotide alpha hydrolases-like"/>
    <property type="match status" value="1"/>
</dbReference>
<dbReference type="GO" id="GO:0004066">
    <property type="term" value="F:asparagine synthase (glutamine-hydrolyzing) activity"/>
    <property type="evidence" value="ECO:0007669"/>
    <property type="project" value="UniProtKB-EC"/>
</dbReference>